<dbReference type="GO" id="GO:0061542">
    <property type="term" value="F:3-demethylubiquinol 3-O-methyltransferase activity"/>
    <property type="evidence" value="ECO:0007669"/>
    <property type="project" value="UniProtKB-EC"/>
</dbReference>
<gene>
    <name evidence="2" type="ORF">ACFPN6_06645</name>
</gene>
<evidence type="ECO:0000313" key="2">
    <source>
        <dbReference type="EMBL" id="MFC5224291.1"/>
    </source>
</evidence>
<accession>A0ABW0D483</accession>
<dbReference type="EC" id="2.1.1.222" evidence="2"/>
<dbReference type="Proteomes" id="UP001596156">
    <property type="component" value="Unassembled WGS sequence"/>
</dbReference>
<dbReference type="GO" id="GO:0032259">
    <property type="term" value="P:methylation"/>
    <property type="evidence" value="ECO:0007669"/>
    <property type="project" value="UniProtKB-KW"/>
</dbReference>
<keyword evidence="2" id="KW-0808">Transferase</keyword>
<dbReference type="CDD" id="cd02440">
    <property type="entry name" value="AdoMet_MTases"/>
    <property type="match status" value="1"/>
</dbReference>
<keyword evidence="3" id="KW-1185">Reference proteome</keyword>
<dbReference type="PANTHER" id="PTHR43464:SF75">
    <property type="entry name" value="METHYLTRANSFERASE TYPE 11"/>
    <property type="match status" value="1"/>
</dbReference>
<keyword evidence="2" id="KW-0489">Methyltransferase</keyword>
<evidence type="ECO:0000313" key="3">
    <source>
        <dbReference type="Proteomes" id="UP001596156"/>
    </source>
</evidence>
<protein>
    <submittedName>
        <fullName evidence="2">Class I SAM-dependent methyltransferase</fullName>
        <ecNumber evidence="2">2.1.1.222</ecNumber>
        <ecNumber evidence="2">2.1.1.64</ecNumber>
    </submittedName>
</protein>
<dbReference type="InterPro" id="IPR029063">
    <property type="entry name" value="SAM-dependent_MTases_sf"/>
</dbReference>
<sequence length="248" mass="27483">MALGNVHYDDKLASVYDQMYPIELDTPLAVDFIAGLAPAGGRVLELGVGNGRIALPLAGRGFQVYGIDGSQAMLAILRERDEKGQVTTIEGDFTETGTGLTFDVVTLVLNTFFVAATKEQQVACLRLVREQLVPDGKFVLEAFDPAPYHAMEKQELSIRHLDEGAVMLDTLTVDRAHQLMYGTHTIIDGGKPETKHHVLRYAFPFEIDLLAELAGLRLVDRWEDWERNPYTARSPRHVSVYERADAGA</sequence>
<dbReference type="EMBL" id="JBHSKL010000007">
    <property type="protein sequence ID" value="MFC5224291.1"/>
    <property type="molecule type" value="Genomic_DNA"/>
</dbReference>
<dbReference type="SUPFAM" id="SSF53335">
    <property type="entry name" value="S-adenosyl-L-methionine-dependent methyltransferases"/>
    <property type="match status" value="1"/>
</dbReference>
<dbReference type="GO" id="GO:0102208">
    <property type="term" value="F:2-polyprenyl-6-hydroxyphenol methylase activity"/>
    <property type="evidence" value="ECO:0007669"/>
    <property type="project" value="UniProtKB-EC"/>
</dbReference>
<dbReference type="EC" id="2.1.1.64" evidence="2"/>
<dbReference type="InterPro" id="IPR041698">
    <property type="entry name" value="Methyltransf_25"/>
</dbReference>
<dbReference type="PANTHER" id="PTHR43464">
    <property type="entry name" value="METHYLTRANSFERASE"/>
    <property type="match status" value="1"/>
</dbReference>
<dbReference type="RefSeq" id="WP_344644874.1">
    <property type="nucleotide sequence ID" value="NZ_BAAASS010000011.1"/>
</dbReference>
<reference evidence="3" key="1">
    <citation type="journal article" date="2019" name="Int. J. Syst. Evol. Microbiol.">
        <title>The Global Catalogue of Microorganisms (GCM) 10K type strain sequencing project: providing services to taxonomists for standard genome sequencing and annotation.</title>
        <authorList>
            <consortium name="The Broad Institute Genomics Platform"/>
            <consortium name="The Broad Institute Genome Sequencing Center for Infectious Disease"/>
            <person name="Wu L."/>
            <person name="Ma J."/>
        </authorList>
    </citation>
    <scope>NUCLEOTIDE SEQUENCE [LARGE SCALE GENOMIC DNA]</scope>
    <source>
        <strain evidence="3">CCM 8479</strain>
    </source>
</reference>
<dbReference type="Pfam" id="PF13649">
    <property type="entry name" value="Methyltransf_25"/>
    <property type="match status" value="1"/>
</dbReference>
<comment type="caution">
    <text evidence="2">The sequence shown here is derived from an EMBL/GenBank/DDBJ whole genome shotgun (WGS) entry which is preliminary data.</text>
</comment>
<organism evidence="2 3">
    <name type="scientific">Streptomyces fimbriatus</name>
    <dbReference type="NCBI Taxonomy" id="68197"/>
    <lineage>
        <taxon>Bacteria</taxon>
        <taxon>Bacillati</taxon>
        <taxon>Actinomycetota</taxon>
        <taxon>Actinomycetes</taxon>
        <taxon>Kitasatosporales</taxon>
        <taxon>Streptomycetaceae</taxon>
        <taxon>Streptomyces</taxon>
    </lineage>
</organism>
<name>A0ABW0D483_STRFI</name>
<feature type="domain" description="Methyltransferase" evidence="1">
    <location>
        <begin position="43"/>
        <end position="136"/>
    </location>
</feature>
<evidence type="ECO:0000259" key="1">
    <source>
        <dbReference type="Pfam" id="PF13649"/>
    </source>
</evidence>
<dbReference type="Gene3D" id="3.40.50.150">
    <property type="entry name" value="Vaccinia Virus protein VP39"/>
    <property type="match status" value="1"/>
</dbReference>
<proteinExistence type="predicted"/>